<evidence type="ECO:0000256" key="3">
    <source>
        <dbReference type="ARBA" id="ARBA00022630"/>
    </source>
</evidence>
<dbReference type="RefSeq" id="WP_092208863.1">
    <property type="nucleotide sequence ID" value="NZ_FMUX01000002.1"/>
</dbReference>
<evidence type="ECO:0000256" key="5">
    <source>
        <dbReference type="ARBA" id="ARBA00022827"/>
    </source>
</evidence>
<comment type="similarity">
    <text evidence="2">Belongs to the FAD-dependent glycerol-3-phosphate dehydrogenase family.</text>
</comment>
<dbReference type="AlphaFoldDB" id="A0A1G5C441"/>
<dbReference type="Gene3D" id="1.10.8.870">
    <property type="entry name" value="Alpha-glycerophosphate oxidase, cap domain"/>
    <property type="match status" value="1"/>
</dbReference>
<dbReference type="GO" id="GO:0006071">
    <property type="term" value="P:glycerol metabolic process"/>
    <property type="evidence" value="ECO:0007669"/>
    <property type="project" value="UniProtKB-KW"/>
</dbReference>
<proteinExistence type="inferred from homology"/>
<dbReference type="Pfam" id="PF16901">
    <property type="entry name" value="DAO_C"/>
    <property type="match status" value="1"/>
</dbReference>
<evidence type="ECO:0000313" key="9">
    <source>
        <dbReference type="EMBL" id="SCX97131.1"/>
    </source>
</evidence>
<evidence type="ECO:0000256" key="1">
    <source>
        <dbReference type="ARBA" id="ARBA00001974"/>
    </source>
</evidence>
<dbReference type="InterPro" id="IPR038299">
    <property type="entry name" value="DAO_C_sf"/>
</dbReference>
<organism evidence="9 10">
    <name type="scientific">Desulfoluna spongiiphila</name>
    <dbReference type="NCBI Taxonomy" id="419481"/>
    <lineage>
        <taxon>Bacteria</taxon>
        <taxon>Pseudomonadati</taxon>
        <taxon>Thermodesulfobacteriota</taxon>
        <taxon>Desulfobacteria</taxon>
        <taxon>Desulfobacterales</taxon>
        <taxon>Desulfolunaceae</taxon>
        <taxon>Desulfoluna</taxon>
    </lineage>
</organism>
<dbReference type="GO" id="GO:0004368">
    <property type="term" value="F:glycerol-3-phosphate dehydrogenase (quinone) activity"/>
    <property type="evidence" value="ECO:0007669"/>
    <property type="project" value="InterPro"/>
</dbReference>
<feature type="domain" description="Alpha-glycerophosphate oxidase C-terminal" evidence="8">
    <location>
        <begin position="417"/>
        <end position="500"/>
    </location>
</feature>
<evidence type="ECO:0000256" key="4">
    <source>
        <dbReference type="ARBA" id="ARBA00022798"/>
    </source>
</evidence>
<keyword evidence="5" id="KW-0274">FAD</keyword>
<dbReference type="PRINTS" id="PR01001">
    <property type="entry name" value="FADG3PDH"/>
</dbReference>
<evidence type="ECO:0000259" key="8">
    <source>
        <dbReference type="Pfam" id="PF16901"/>
    </source>
</evidence>
<evidence type="ECO:0000313" key="10">
    <source>
        <dbReference type="Proteomes" id="UP000198870"/>
    </source>
</evidence>
<dbReference type="EMBL" id="FMUX01000002">
    <property type="protein sequence ID" value="SCX97131.1"/>
    <property type="molecule type" value="Genomic_DNA"/>
</dbReference>
<dbReference type="InterPro" id="IPR036188">
    <property type="entry name" value="FAD/NAD-bd_sf"/>
</dbReference>
<keyword evidence="3" id="KW-0285">Flavoprotein</keyword>
<dbReference type="PANTHER" id="PTHR11985">
    <property type="entry name" value="GLYCEROL-3-PHOSPHATE DEHYDROGENASE"/>
    <property type="match status" value="1"/>
</dbReference>
<dbReference type="STRING" id="419481.SAMN05216233_102366"/>
<dbReference type="GO" id="GO:0046168">
    <property type="term" value="P:glycerol-3-phosphate catabolic process"/>
    <property type="evidence" value="ECO:0007669"/>
    <property type="project" value="TreeGrafter"/>
</dbReference>
<evidence type="ECO:0000259" key="7">
    <source>
        <dbReference type="Pfam" id="PF01266"/>
    </source>
</evidence>
<dbReference type="Gene3D" id="3.50.50.60">
    <property type="entry name" value="FAD/NAD(P)-binding domain"/>
    <property type="match status" value="1"/>
</dbReference>
<accession>A0A1G5C441</accession>
<dbReference type="Proteomes" id="UP000198870">
    <property type="component" value="Unassembled WGS sequence"/>
</dbReference>
<feature type="domain" description="FAD dependent oxidoreductase" evidence="7">
    <location>
        <begin position="18"/>
        <end position="374"/>
    </location>
</feature>
<dbReference type="InterPro" id="IPR000447">
    <property type="entry name" value="G3P_DH_FAD-dep"/>
</dbReference>
<dbReference type="InterPro" id="IPR031656">
    <property type="entry name" value="DAO_C"/>
</dbReference>
<comment type="cofactor">
    <cofactor evidence="1">
        <name>FAD</name>
        <dbReference type="ChEBI" id="CHEBI:57692"/>
    </cofactor>
</comment>
<name>A0A1G5C441_9BACT</name>
<sequence>MNRTGMLSQAAERGRVWDMIVVGGGATGLGVAVEAASRGYTTLLLEQADFSQGTSSRSTKLIHGGVRYLQQGNITLVLEALHERGLLFHNAPHLARHQSFIVPNYSWWEGPFYGIGMKFYDMLAGKLGIKPSKHLSRERTLELIPTLEPEDLKGGVMYYDGQFDDARLAITLALTAEDHGACLLNAMRVEGLIKNKGLVSGVRAVDAESGDSLEIMGRSVVNATGMFVDELCLLDDASREPMIAPSQGVHIVLDKSFLPGDSAVMVPQTDDGRVLFAVPWHDRVIVGTTDTPIEKPVMEPGPKEEEIEFLLTHAARYLTKNPERRDVLSVFAGVRPLIGSTSAKKTAALSRDHHLEISNSGLVTIAGGKWTTYRKMGEDVVDHAMKVAGLPERPSRTAYLNLHGWSADEAGNAPYPLYGSDARLIKRIEKENPDLAGLLHEKLPYRKAEVVWATRNEMARTVEDVLARRTRSLILDARAAMAAAPEVAQLMADELGKDQAWADAQVRAFTELATGYILEG</sequence>
<dbReference type="OrthoDB" id="9766796at2"/>
<dbReference type="InterPro" id="IPR006076">
    <property type="entry name" value="FAD-dep_OxRdtase"/>
</dbReference>
<gene>
    <name evidence="9" type="ORF">SAMN05216233_102366</name>
</gene>
<keyword evidence="4" id="KW-0319">Glycerol metabolism</keyword>
<dbReference type="Gene3D" id="3.30.9.10">
    <property type="entry name" value="D-Amino Acid Oxidase, subunit A, domain 2"/>
    <property type="match status" value="1"/>
</dbReference>
<keyword evidence="10" id="KW-1185">Reference proteome</keyword>
<reference evidence="9 10" key="1">
    <citation type="submission" date="2016-10" db="EMBL/GenBank/DDBJ databases">
        <authorList>
            <person name="de Groot N.N."/>
        </authorList>
    </citation>
    <scope>NUCLEOTIDE SEQUENCE [LARGE SCALE GENOMIC DNA]</scope>
    <source>
        <strain evidence="9 10">AA1</strain>
    </source>
</reference>
<dbReference type="SUPFAM" id="SSF51905">
    <property type="entry name" value="FAD/NAD(P)-binding domain"/>
    <property type="match status" value="1"/>
</dbReference>
<dbReference type="Pfam" id="PF01266">
    <property type="entry name" value="DAO"/>
    <property type="match status" value="1"/>
</dbReference>
<evidence type="ECO:0000256" key="2">
    <source>
        <dbReference type="ARBA" id="ARBA00007330"/>
    </source>
</evidence>
<keyword evidence="6" id="KW-0560">Oxidoreductase</keyword>
<protein>
    <submittedName>
        <fullName evidence="9">Glycerol-3-phosphate dehydrogenase</fullName>
    </submittedName>
</protein>
<evidence type="ECO:0000256" key="6">
    <source>
        <dbReference type="ARBA" id="ARBA00023002"/>
    </source>
</evidence>
<dbReference type="PANTHER" id="PTHR11985:SF35">
    <property type="entry name" value="ANAEROBIC GLYCEROL-3-PHOSPHATE DEHYDROGENASE SUBUNIT A"/>
    <property type="match status" value="1"/>
</dbReference>